<dbReference type="AlphaFoldDB" id="A0A9Q1G3S8"/>
<proteinExistence type="predicted"/>
<organism evidence="1 2">
    <name type="scientific">Synaphobranchus kaupii</name>
    <name type="common">Kaup's arrowtooth eel</name>
    <dbReference type="NCBI Taxonomy" id="118154"/>
    <lineage>
        <taxon>Eukaryota</taxon>
        <taxon>Metazoa</taxon>
        <taxon>Chordata</taxon>
        <taxon>Craniata</taxon>
        <taxon>Vertebrata</taxon>
        <taxon>Euteleostomi</taxon>
        <taxon>Actinopterygii</taxon>
        <taxon>Neopterygii</taxon>
        <taxon>Teleostei</taxon>
        <taxon>Anguilliformes</taxon>
        <taxon>Synaphobranchidae</taxon>
        <taxon>Synaphobranchus</taxon>
    </lineage>
</organism>
<evidence type="ECO:0000313" key="2">
    <source>
        <dbReference type="Proteomes" id="UP001152622"/>
    </source>
</evidence>
<comment type="caution">
    <text evidence="1">The sequence shown here is derived from an EMBL/GenBank/DDBJ whole genome shotgun (WGS) entry which is preliminary data.</text>
</comment>
<accession>A0A9Q1G3S8</accession>
<protein>
    <submittedName>
        <fullName evidence="1">Uncharacterized protein</fullName>
    </submittedName>
</protein>
<reference evidence="1" key="1">
    <citation type="journal article" date="2023" name="Science">
        <title>Genome structures resolve the early diversification of teleost fishes.</title>
        <authorList>
            <person name="Parey E."/>
            <person name="Louis A."/>
            <person name="Montfort J."/>
            <person name="Bouchez O."/>
            <person name="Roques C."/>
            <person name="Iampietro C."/>
            <person name="Lluch J."/>
            <person name="Castinel A."/>
            <person name="Donnadieu C."/>
            <person name="Desvignes T."/>
            <person name="Floi Bucao C."/>
            <person name="Jouanno E."/>
            <person name="Wen M."/>
            <person name="Mejri S."/>
            <person name="Dirks R."/>
            <person name="Jansen H."/>
            <person name="Henkel C."/>
            <person name="Chen W.J."/>
            <person name="Zahm M."/>
            <person name="Cabau C."/>
            <person name="Klopp C."/>
            <person name="Thompson A.W."/>
            <person name="Robinson-Rechavi M."/>
            <person name="Braasch I."/>
            <person name="Lecointre G."/>
            <person name="Bobe J."/>
            <person name="Postlethwait J.H."/>
            <person name="Berthelot C."/>
            <person name="Roest Crollius H."/>
            <person name="Guiguen Y."/>
        </authorList>
    </citation>
    <scope>NUCLEOTIDE SEQUENCE</scope>
    <source>
        <strain evidence="1">WJC10195</strain>
    </source>
</reference>
<keyword evidence="2" id="KW-1185">Reference proteome</keyword>
<sequence length="73" mass="8142">MYEDGQSEIGYRVPNNSRLLLGTWEKLSAAFTLREGPQAIAFGNAGGVLGKNHTSRRRVEMERKLSLISARVH</sequence>
<dbReference type="EMBL" id="JAINUF010000002">
    <property type="protein sequence ID" value="KAJ8374932.1"/>
    <property type="molecule type" value="Genomic_DNA"/>
</dbReference>
<name>A0A9Q1G3S8_SYNKA</name>
<dbReference type="Proteomes" id="UP001152622">
    <property type="component" value="Chromosome 2"/>
</dbReference>
<evidence type="ECO:0000313" key="1">
    <source>
        <dbReference type="EMBL" id="KAJ8374932.1"/>
    </source>
</evidence>
<gene>
    <name evidence="1" type="ORF">SKAU_G00055120</name>
</gene>